<evidence type="ECO:0008006" key="4">
    <source>
        <dbReference type="Google" id="ProtNLM"/>
    </source>
</evidence>
<comment type="caution">
    <text evidence="2">The sequence shown here is derived from an EMBL/GenBank/DDBJ whole genome shotgun (WGS) entry which is preliminary data.</text>
</comment>
<keyword evidence="3" id="KW-1185">Reference proteome</keyword>
<evidence type="ECO:0000313" key="3">
    <source>
        <dbReference type="Proteomes" id="UP001549749"/>
    </source>
</evidence>
<sequence length="366" mass="41508">MKRLKQLLVVCFLLTGAGNVRAQVAFSFVPQVHGRTLDGLLMVRIANPAAQKAIVTLTVTVTEQRGGRVVAIQTPPFELLPGSNVLPAGLVARSSIHFAANKLGDVTRQSGYFTEGDYEYCFELADINKQKEVIGQQCFDYFLEPFSPLLLMTPGEQDVICDKKPSFFWQPLLPAIPGMQYRLVLVELKSGQAKVEALHYNTPIINQLNIAMPMLFYPSIARQLEEGKQYVWQVTAYKNDMKLADSEVWNFTVSCTDSSKKALPESFRNIEDLAQGNFYLAKNELLFAVKNVYDKNTLSYQIKCITQPDQKIKKLPQIKLERGINHVTIDLSENRSFIDGYYYILTVKLPSGEEKQLRFLYKKEQE</sequence>
<evidence type="ECO:0000313" key="2">
    <source>
        <dbReference type="EMBL" id="MET6997050.1"/>
    </source>
</evidence>
<feature type="signal peptide" evidence="1">
    <location>
        <begin position="1"/>
        <end position="22"/>
    </location>
</feature>
<accession>A0ABV2T204</accession>
<organism evidence="2 3">
    <name type="scientific">Chitinophaga defluvii</name>
    <dbReference type="NCBI Taxonomy" id="3163343"/>
    <lineage>
        <taxon>Bacteria</taxon>
        <taxon>Pseudomonadati</taxon>
        <taxon>Bacteroidota</taxon>
        <taxon>Chitinophagia</taxon>
        <taxon>Chitinophagales</taxon>
        <taxon>Chitinophagaceae</taxon>
        <taxon>Chitinophaga</taxon>
    </lineage>
</organism>
<name>A0ABV2T204_9BACT</name>
<feature type="chain" id="PRO_5045807598" description="DUF928 domain-containing protein" evidence="1">
    <location>
        <begin position="23"/>
        <end position="366"/>
    </location>
</feature>
<proteinExistence type="predicted"/>
<gene>
    <name evidence="2" type="ORF">ABR189_06705</name>
</gene>
<reference evidence="2 3" key="1">
    <citation type="submission" date="2024-06" db="EMBL/GenBank/DDBJ databases">
        <title>Chitinophaga defluvii sp. nov., isolated from municipal sewage.</title>
        <authorList>
            <person name="Zhang L."/>
        </authorList>
    </citation>
    <scope>NUCLEOTIDE SEQUENCE [LARGE SCALE GENOMIC DNA]</scope>
    <source>
        <strain evidence="2 3">H8</strain>
    </source>
</reference>
<dbReference type="RefSeq" id="WP_354659691.1">
    <property type="nucleotide sequence ID" value="NZ_JBEXAC010000001.1"/>
</dbReference>
<dbReference type="Proteomes" id="UP001549749">
    <property type="component" value="Unassembled WGS sequence"/>
</dbReference>
<protein>
    <recommendedName>
        <fullName evidence="4">DUF928 domain-containing protein</fullName>
    </recommendedName>
</protein>
<dbReference type="EMBL" id="JBEXAC010000001">
    <property type="protein sequence ID" value="MET6997050.1"/>
    <property type="molecule type" value="Genomic_DNA"/>
</dbReference>
<evidence type="ECO:0000256" key="1">
    <source>
        <dbReference type="SAM" id="SignalP"/>
    </source>
</evidence>
<keyword evidence="1" id="KW-0732">Signal</keyword>